<dbReference type="PANTHER" id="PTHR14845:SF0">
    <property type="entry name" value="DUF4515 DOMAIN-CONTAINING PROTEIN"/>
    <property type="match status" value="1"/>
</dbReference>
<proteinExistence type="predicted"/>
<evidence type="ECO:0000256" key="2">
    <source>
        <dbReference type="SAM" id="MobiDB-lite"/>
    </source>
</evidence>
<organism evidence="3 4">
    <name type="scientific">Klebsormidium nitens</name>
    <name type="common">Green alga</name>
    <name type="synonym">Ulothrix nitens</name>
    <dbReference type="NCBI Taxonomy" id="105231"/>
    <lineage>
        <taxon>Eukaryota</taxon>
        <taxon>Viridiplantae</taxon>
        <taxon>Streptophyta</taxon>
        <taxon>Klebsormidiophyceae</taxon>
        <taxon>Klebsormidiales</taxon>
        <taxon>Klebsormidiaceae</taxon>
        <taxon>Klebsormidium</taxon>
    </lineage>
</organism>
<evidence type="ECO:0000313" key="4">
    <source>
        <dbReference type="Proteomes" id="UP000054558"/>
    </source>
</evidence>
<gene>
    <name evidence="3" type="ORF">KFL_001930030</name>
</gene>
<feature type="region of interest" description="Disordered" evidence="2">
    <location>
        <begin position="550"/>
        <end position="577"/>
    </location>
</feature>
<accession>A0A1Y1I0S6</accession>
<name>A0A1Y1I0S6_KLENI</name>
<dbReference type="STRING" id="105231.A0A1Y1I0S6"/>
<sequence length="577" mass="65375">MAEDTTLKFAKIAESERKSAALLEMKQRYDKLVEENKLLLEEREASQQETYEVAEYLRKELARKNDRNKELEAHLEEQDRRLQLIRQECQAESQRQLDATTREYEITLHGLKTELEVFQLEAAKARLRQARSTTPPTNPEEVPKDDKVSVEELAALERKFIEQQVALRKEYEQRVEELKRKFEEDVDERMDSSVKRILQTNQRMKDELQLHMEETASLQRENSALAGENKRLAREVELRAQREAEFAKRGSKQARDVKETTAKVRSLEKSLGQVVGDFEMERQRWEARRREEAAQTKVEADGLRRLVALKTKELKNIRKLAQDVIRQRGDVEHFLISSIEYVKAQIAFEKMDGKENGAPAIAAASAPSKPSNTPSVRVQDSTSTVGSNGSHGAQKRSGLKGAKGQSHGEMEVNKLPDIRPQVPLPVEAAESSGGINGGSSSTRVALEEEAELPTNRSNEVSEGLLRAVEDMTSAKRRSEEPRVAFSQAASDRSHGRVSNVEEDVAVAGKSLDRRRKPRVDISELTWADREKVLRLLFARINSAYQPSYFGAPPPVEQEDSQSWTRGPTSVLGRPDMV</sequence>
<feature type="compositionally biased region" description="Polar residues" evidence="2">
    <location>
        <begin position="376"/>
        <end position="391"/>
    </location>
</feature>
<evidence type="ECO:0000313" key="3">
    <source>
        <dbReference type="EMBL" id="GAQ84524.1"/>
    </source>
</evidence>
<protein>
    <recommendedName>
        <fullName evidence="5">Cilia- and flagella-associated protein 157</fullName>
    </recommendedName>
</protein>
<feature type="region of interest" description="Disordered" evidence="2">
    <location>
        <begin position="472"/>
        <end position="500"/>
    </location>
</feature>
<feature type="region of interest" description="Disordered" evidence="2">
    <location>
        <begin position="362"/>
        <end position="460"/>
    </location>
</feature>
<dbReference type="EMBL" id="DF237142">
    <property type="protein sequence ID" value="GAQ84524.1"/>
    <property type="molecule type" value="Genomic_DNA"/>
</dbReference>
<feature type="coiled-coil region" evidence="1">
    <location>
        <begin position="161"/>
        <end position="235"/>
    </location>
</feature>
<dbReference type="AlphaFoldDB" id="A0A1Y1I0S6"/>
<dbReference type="Proteomes" id="UP000054558">
    <property type="component" value="Unassembled WGS sequence"/>
</dbReference>
<feature type="coiled-coil region" evidence="1">
    <location>
        <begin position="22"/>
        <end position="95"/>
    </location>
</feature>
<evidence type="ECO:0000256" key="1">
    <source>
        <dbReference type="SAM" id="Coils"/>
    </source>
</evidence>
<feature type="compositionally biased region" description="Basic and acidic residues" evidence="2">
    <location>
        <begin position="472"/>
        <end position="482"/>
    </location>
</feature>
<dbReference type="PANTHER" id="PTHR14845">
    <property type="entry name" value="COILED-COIL DOMAIN-CONTAINING 166"/>
    <property type="match status" value="1"/>
</dbReference>
<feature type="compositionally biased region" description="Basic and acidic residues" evidence="2">
    <location>
        <begin position="406"/>
        <end position="417"/>
    </location>
</feature>
<evidence type="ECO:0008006" key="5">
    <source>
        <dbReference type="Google" id="ProtNLM"/>
    </source>
</evidence>
<reference evidence="3 4" key="1">
    <citation type="journal article" date="2014" name="Nat. Commun.">
        <title>Klebsormidium flaccidum genome reveals primary factors for plant terrestrial adaptation.</title>
        <authorList>
            <person name="Hori K."/>
            <person name="Maruyama F."/>
            <person name="Fujisawa T."/>
            <person name="Togashi T."/>
            <person name="Yamamoto N."/>
            <person name="Seo M."/>
            <person name="Sato S."/>
            <person name="Yamada T."/>
            <person name="Mori H."/>
            <person name="Tajima N."/>
            <person name="Moriyama T."/>
            <person name="Ikeuchi M."/>
            <person name="Watanabe M."/>
            <person name="Wada H."/>
            <person name="Kobayashi K."/>
            <person name="Saito M."/>
            <person name="Masuda T."/>
            <person name="Sasaki-Sekimoto Y."/>
            <person name="Mashiguchi K."/>
            <person name="Awai K."/>
            <person name="Shimojima M."/>
            <person name="Masuda S."/>
            <person name="Iwai M."/>
            <person name="Nobusawa T."/>
            <person name="Narise T."/>
            <person name="Kondo S."/>
            <person name="Saito H."/>
            <person name="Sato R."/>
            <person name="Murakawa M."/>
            <person name="Ihara Y."/>
            <person name="Oshima-Yamada Y."/>
            <person name="Ohtaka K."/>
            <person name="Satoh M."/>
            <person name="Sonobe K."/>
            <person name="Ishii M."/>
            <person name="Ohtani R."/>
            <person name="Kanamori-Sato M."/>
            <person name="Honoki R."/>
            <person name="Miyazaki D."/>
            <person name="Mochizuki H."/>
            <person name="Umetsu J."/>
            <person name="Higashi K."/>
            <person name="Shibata D."/>
            <person name="Kamiya Y."/>
            <person name="Sato N."/>
            <person name="Nakamura Y."/>
            <person name="Tabata S."/>
            <person name="Ida S."/>
            <person name="Kurokawa K."/>
            <person name="Ohta H."/>
        </authorList>
    </citation>
    <scope>NUCLEOTIDE SEQUENCE [LARGE SCALE GENOMIC DNA]</scope>
    <source>
        <strain evidence="3 4">NIES-2285</strain>
    </source>
</reference>
<keyword evidence="1" id="KW-0175">Coiled coil</keyword>
<dbReference type="OMA" id="MEADKWT"/>
<dbReference type="OrthoDB" id="441129at2759"/>
<keyword evidence="4" id="KW-1185">Reference proteome</keyword>
<feature type="compositionally biased region" description="Low complexity" evidence="2">
    <location>
        <begin position="362"/>
        <end position="375"/>
    </location>
</feature>